<feature type="active site" description="Proton acceptor" evidence="2">
    <location>
        <position position="192"/>
    </location>
</feature>
<dbReference type="Gene3D" id="3.40.640.10">
    <property type="entry name" value="Type I PLP-dependent aspartate aminotransferase-like (Major domain)"/>
    <property type="match status" value="1"/>
</dbReference>
<sequence length="377" mass="42024">MNSKIWLSSPHMGGHEQKFIQQAFDENWVAPLGPNVNGFEEDLKDYIKEDKHVAALSAGTAAIHLALIMLGVKQGDFVICQSMTFSASANPIMYQGAHPVFVDSETRTWNICPTDLIDAIEGTIKKHGVKPKAIIGVHLYGMPYLADEINAIAKKYDIPVIEDAAEALGSNFKGQNCGTLGKYGILSFNGNKIITTSGGGALVCNTEKEKQRAVFFATQSRDQAPHYQHSEVGYNYRMSNITAGIGRGQMMVLDSHVQARRKNYDFYKESLGHLPGFEFVDEPEGVFSNRWLSTVLIHPEKAGFTREDLRLALEKENIETRPLWKPMHLQPIFKDCDYYGIDVAENLFEIGLCLPSGSNLTDQDRQRILNGILKLVK</sequence>
<dbReference type="PANTHER" id="PTHR30244">
    <property type="entry name" value="TRANSAMINASE"/>
    <property type="match status" value="1"/>
</dbReference>
<dbReference type="OrthoDB" id="9810913at2"/>
<proteinExistence type="inferred from homology"/>
<evidence type="ECO:0000313" key="6">
    <source>
        <dbReference type="Proteomes" id="UP000236654"/>
    </source>
</evidence>
<keyword evidence="5" id="KW-0808">Transferase</keyword>
<dbReference type="Pfam" id="PF01041">
    <property type="entry name" value="DegT_DnrJ_EryC1"/>
    <property type="match status" value="1"/>
</dbReference>
<comment type="similarity">
    <text evidence="1 4">Belongs to the DegT/DnrJ/EryC1 family.</text>
</comment>
<reference evidence="5 6" key="1">
    <citation type="submission" date="2017-12" db="EMBL/GenBank/DDBJ databases">
        <title>The draft genome sequence of Brumimicrobium saltpan LHR20.</title>
        <authorList>
            <person name="Do Z.-J."/>
            <person name="Luo H.-R."/>
        </authorList>
    </citation>
    <scope>NUCLEOTIDE SEQUENCE [LARGE SCALE GENOMIC DNA]</scope>
    <source>
        <strain evidence="5 6">LHR20</strain>
    </source>
</reference>
<dbReference type="SUPFAM" id="SSF53383">
    <property type="entry name" value="PLP-dependent transferases"/>
    <property type="match status" value="1"/>
</dbReference>
<accession>A0A2I0R127</accession>
<keyword evidence="6" id="KW-1185">Reference proteome</keyword>
<keyword evidence="3 4" id="KW-0663">Pyridoxal phosphate</keyword>
<evidence type="ECO:0000256" key="1">
    <source>
        <dbReference type="ARBA" id="ARBA00037999"/>
    </source>
</evidence>
<feature type="modified residue" description="N6-(pyridoxal phosphate)lysine" evidence="3">
    <location>
        <position position="192"/>
    </location>
</feature>
<dbReference type="InterPro" id="IPR015421">
    <property type="entry name" value="PyrdxlP-dep_Trfase_major"/>
</dbReference>
<keyword evidence="5" id="KW-0032">Aminotransferase</keyword>
<organism evidence="5 6">
    <name type="scientific">Brumimicrobium salinarum</name>
    <dbReference type="NCBI Taxonomy" id="2058658"/>
    <lineage>
        <taxon>Bacteria</taxon>
        <taxon>Pseudomonadati</taxon>
        <taxon>Bacteroidota</taxon>
        <taxon>Flavobacteriia</taxon>
        <taxon>Flavobacteriales</taxon>
        <taxon>Crocinitomicaceae</taxon>
        <taxon>Brumimicrobium</taxon>
    </lineage>
</organism>
<comment type="caution">
    <text evidence="5">The sequence shown here is derived from an EMBL/GenBank/DDBJ whole genome shotgun (WGS) entry which is preliminary data.</text>
</comment>
<dbReference type="CDD" id="cd00616">
    <property type="entry name" value="AHBA_syn"/>
    <property type="match status" value="1"/>
</dbReference>
<dbReference type="InterPro" id="IPR000653">
    <property type="entry name" value="DegT/StrS_aminotransferase"/>
</dbReference>
<dbReference type="InterPro" id="IPR015422">
    <property type="entry name" value="PyrdxlP-dep_Trfase_small"/>
</dbReference>
<dbReference type="RefSeq" id="WP_101334990.1">
    <property type="nucleotide sequence ID" value="NZ_PJNI01000011.1"/>
</dbReference>
<dbReference type="InterPro" id="IPR015424">
    <property type="entry name" value="PyrdxlP-dep_Trfase"/>
</dbReference>
<dbReference type="AlphaFoldDB" id="A0A2I0R127"/>
<evidence type="ECO:0000256" key="3">
    <source>
        <dbReference type="PIRSR" id="PIRSR000390-2"/>
    </source>
</evidence>
<dbReference type="GO" id="GO:0008483">
    <property type="term" value="F:transaminase activity"/>
    <property type="evidence" value="ECO:0007669"/>
    <property type="project" value="UniProtKB-KW"/>
</dbReference>
<dbReference type="Gene3D" id="3.90.1150.10">
    <property type="entry name" value="Aspartate Aminotransferase, domain 1"/>
    <property type="match status" value="1"/>
</dbReference>
<protein>
    <submittedName>
        <fullName evidence="5">Pyridoxal phosphate-dependent aminotransferase</fullName>
    </submittedName>
</protein>
<gene>
    <name evidence="5" type="ORF">CW751_10600</name>
</gene>
<evidence type="ECO:0000256" key="4">
    <source>
        <dbReference type="RuleBase" id="RU004508"/>
    </source>
</evidence>
<dbReference type="PANTHER" id="PTHR30244:SF34">
    <property type="entry name" value="DTDP-4-AMINO-4,6-DIDEOXYGALACTOSE TRANSAMINASE"/>
    <property type="match status" value="1"/>
</dbReference>
<evidence type="ECO:0000256" key="2">
    <source>
        <dbReference type="PIRSR" id="PIRSR000390-1"/>
    </source>
</evidence>
<dbReference type="Proteomes" id="UP000236654">
    <property type="component" value="Unassembled WGS sequence"/>
</dbReference>
<dbReference type="GO" id="GO:0030170">
    <property type="term" value="F:pyridoxal phosphate binding"/>
    <property type="evidence" value="ECO:0007669"/>
    <property type="project" value="TreeGrafter"/>
</dbReference>
<dbReference type="PIRSF" id="PIRSF000390">
    <property type="entry name" value="PLP_StrS"/>
    <property type="match status" value="1"/>
</dbReference>
<dbReference type="EMBL" id="PJNI01000011">
    <property type="protein sequence ID" value="PKR80292.1"/>
    <property type="molecule type" value="Genomic_DNA"/>
</dbReference>
<dbReference type="GO" id="GO:0000271">
    <property type="term" value="P:polysaccharide biosynthetic process"/>
    <property type="evidence" value="ECO:0007669"/>
    <property type="project" value="TreeGrafter"/>
</dbReference>
<name>A0A2I0R127_9FLAO</name>
<evidence type="ECO:0000313" key="5">
    <source>
        <dbReference type="EMBL" id="PKR80292.1"/>
    </source>
</evidence>